<proteinExistence type="inferred from homology"/>
<evidence type="ECO:0000256" key="2">
    <source>
        <dbReference type="ARBA" id="ARBA00022487"/>
    </source>
</evidence>
<feature type="signal peptide" evidence="8">
    <location>
        <begin position="1"/>
        <end position="21"/>
    </location>
</feature>
<evidence type="ECO:0000313" key="9">
    <source>
        <dbReference type="EMBL" id="KAK4465441.1"/>
    </source>
</evidence>
<evidence type="ECO:0000313" key="10">
    <source>
        <dbReference type="Proteomes" id="UP001321749"/>
    </source>
</evidence>
<dbReference type="Proteomes" id="UP001321749">
    <property type="component" value="Unassembled WGS sequence"/>
</dbReference>
<dbReference type="Pfam" id="PF07519">
    <property type="entry name" value="Tannase"/>
    <property type="match status" value="1"/>
</dbReference>
<evidence type="ECO:0000256" key="8">
    <source>
        <dbReference type="RuleBase" id="RU361238"/>
    </source>
</evidence>
<dbReference type="GO" id="GO:0046872">
    <property type="term" value="F:metal ion binding"/>
    <property type="evidence" value="ECO:0007669"/>
    <property type="project" value="UniProtKB-KW"/>
</dbReference>
<dbReference type="SUPFAM" id="SSF53474">
    <property type="entry name" value="alpha/beta-Hydrolases"/>
    <property type="match status" value="1"/>
</dbReference>
<keyword evidence="5 8" id="KW-0378">Hydrolase</keyword>
<organism evidence="9 10">
    <name type="scientific">Cladorrhinum samala</name>
    <dbReference type="NCBI Taxonomy" id="585594"/>
    <lineage>
        <taxon>Eukaryota</taxon>
        <taxon>Fungi</taxon>
        <taxon>Dikarya</taxon>
        <taxon>Ascomycota</taxon>
        <taxon>Pezizomycotina</taxon>
        <taxon>Sordariomycetes</taxon>
        <taxon>Sordariomycetidae</taxon>
        <taxon>Sordariales</taxon>
        <taxon>Podosporaceae</taxon>
        <taxon>Cladorrhinum</taxon>
    </lineage>
</organism>
<keyword evidence="4 8" id="KW-0732">Signal</keyword>
<dbReference type="EMBL" id="MU864939">
    <property type="protein sequence ID" value="KAK4465441.1"/>
    <property type="molecule type" value="Genomic_DNA"/>
</dbReference>
<comment type="similarity">
    <text evidence="1 8">Belongs to the tannase family.</text>
</comment>
<evidence type="ECO:0000256" key="3">
    <source>
        <dbReference type="ARBA" id="ARBA00022723"/>
    </source>
</evidence>
<evidence type="ECO:0000256" key="7">
    <source>
        <dbReference type="ARBA" id="ARBA00023157"/>
    </source>
</evidence>
<keyword evidence="2" id="KW-0719">Serine esterase</keyword>
<feature type="chain" id="PRO_5043106572" description="Carboxylic ester hydrolase" evidence="8">
    <location>
        <begin position="22"/>
        <end position="580"/>
    </location>
</feature>
<name>A0AAV9I256_9PEZI</name>
<dbReference type="EC" id="3.1.1.-" evidence="8"/>
<comment type="caution">
    <text evidence="9">The sequence shown here is derived from an EMBL/GenBank/DDBJ whole genome shotgun (WGS) entry which is preliminary data.</text>
</comment>
<reference evidence="9" key="2">
    <citation type="submission" date="2023-06" db="EMBL/GenBank/DDBJ databases">
        <authorList>
            <consortium name="Lawrence Berkeley National Laboratory"/>
            <person name="Mondo S.J."/>
            <person name="Hensen N."/>
            <person name="Bonometti L."/>
            <person name="Westerberg I."/>
            <person name="Brannstrom I.O."/>
            <person name="Guillou S."/>
            <person name="Cros-Aarteil S."/>
            <person name="Calhoun S."/>
            <person name="Haridas S."/>
            <person name="Kuo A."/>
            <person name="Pangilinan J."/>
            <person name="Riley R."/>
            <person name="Labutti K."/>
            <person name="Andreopoulos B."/>
            <person name="Lipzen A."/>
            <person name="Chen C."/>
            <person name="Yanf M."/>
            <person name="Daum C."/>
            <person name="Ng V."/>
            <person name="Clum A."/>
            <person name="Steindorff A."/>
            <person name="Ohm R."/>
            <person name="Martin F."/>
            <person name="Silar P."/>
            <person name="Natvig D."/>
            <person name="Lalanne C."/>
            <person name="Gautier V."/>
            <person name="Ament-Velasquez S.L."/>
            <person name="Kruys A."/>
            <person name="Hutchinson M.I."/>
            <person name="Powell A.J."/>
            <person name="Barry K."/>
            <person name="Miller A.N."/>
            <person name="Grigoriev I.V."/>
            <person name="Debuchy R."/>
            <person name="Gladieux P."/>
            <person name="Thoren M.H."/>
            <person name="Johannesson H."/>
        </authorList>
    </citation>
    <scope>NUCLEOTIDE SEQUENCE</scope>
    <source>
        <strain evidence="9">PSN324</strain>
    </source>
</reference>
<keyword evidence="10" id="KW-1185">Reference proteome</keyword>
<dbReference type="GO" id="GO:0030600">
    <property type="term" value="F:feruloyl esterase activity"/>
    <property type="evidence" value="ECO:0007669"/>
    <property type="project" value="UniProtKB-ARBA"/>
</dbReference>
<dbReference type="PANTHER" id="PTHR33938">
    <property type="entry name" value="FERULOYL ESTERASE B-RELATED"/>
    <property type="match status" value="1"/>
</dbReference>
<sequence>MSLRLTFLAGISLAMVTPALSICARNTSLSTVCTAEYVQNALPAAGFLKGVNLDVSSLTVNAVYNYTVPPTFTHPGAVDRSFCNVTFSYSHAGTNDKTNLWFFLPSPDQFQNRYLSTGGASISMTLGEWGLSVGLVYGAVSGTTDGGFGGFDKDLSSVALRADGVLNYDAIAAYGYKAIHEMSVVGKELTRKFYGGNTNGTQTKIYSYFNGCSEGGREGLSQVQKYGTQFDGAAIGAPAIRDTVHWLQGPVVEKTLNYFPPPCELQRITADAVAACDSLDGKTDGVVGRSDLCKLHYDATASIGNPYNCSAVDRSPFQGGPLPAVQGTVSAEAAAVANEIWKGLFDSKNRRITVNNFPSVPLPNAETAFNPFTGSYVPFPNAGVVNLLIRELYTFDFPLDDVTYDTLRDYVLEGMHKIGYPIAAVWPDLEKYRDNGGKVLHWHGEADGTVPAISSTIYHDAVRKTMYPGLGLNEGYEQLNEWYRLFLVPGAGHCDPNPEQPNGPFPRDILKSVIDWVEDDVNPERLPATVLGGPEEGTQQPICSWPLRPKWTGGDLECVFDQVAIDEFVPALDSIPVPVY</sequence>
<protein>
    <recommendedName>
        <fullName evidence="8">Carboxylic ester hydrolase</fullName>
        <ecNumber evidence="8">3.1.1.-</ecNumber>
    </recommendedName>
</protein>
<evidence type="ECO:0000256" key="4">
    <source>
        <dbReference type="ARBA" id="ARBA00022729"/>
    </source>
</evidence>
<gene>
    <name evidence="9" type="ORF">QBC42DRAFT_294173</name>
</gene>
<accession>A0AAV9I256</accession>
<evidence type="ECO:0000256" key="1">
    <source>
        <dbReference type="ARBA" id="ARBA00006249"/>
    </source>
</evidence>
<keyword evidence="7" id="KW-1015">Disulfide bond</keyword>
<reference evidence="9" key="1">
    <citation type="journal article" date="2023" name="Mol. Phylogenet. Evol.">
        <title>Genome-scale phylogeny and comparative genomics of the fungal order Sordariales.</title>
        <authorList>
            <person name="Hensen N."/>
            <person name="Bonometti L."/>
            <person name="Westerberg I."/>
            <person name="Brannstrom I.O."/>
            <person name="Guillou S."/>
            <person name="Cros-Aarteil S."/>
            <person name="Calhoun S."/>
            <person name="Haridas S."/>
            <person name="Kuo A."/>
            <person name="Mondo S."/>
            <person name="Pangilinan J."/>
            <person name="Riley R."/>
            <person name="LaButti K."/>
            <person name="Andreopoulos B."/>
            <person name="Lipzen A."/>
            <person name="Chen C."/>
            <person name="Yan M."/>
            <person name="Daum C."/>
            <person name="Ng V."/>
            <person name="Clum A."/>
            <person name="Steindorff A."/>
            <person name="Ohm R.A."/>
            <person name="Martin F."/>
            <person name="Silar P."/>
            <person name="Natvig D.O."/>
            <person name="Lalanne C."/>
            <person name="Gautier V."/>
            <person name="Ament-Velasquez S.L."/>
            <person name="Kruys A."/>
            <person name="Hutchinson M.I."/>
            <person name="Powell A.J."/>
            <person name="Barry K."/>
            <person name="Miller A.N."/>
            <person name="Grigoriev I.V."/>
            <person name="Debuchy R."/>
            <person name="Gladieux P."/>
            <person name="Hiltunen Thoren M."/>
            <person name="Johannesson H."/>
        </authorList>
    </citation>
    <scope>NUCLEOTIDE SEQUENCE</scope>
    <source>
        <strain evidence="9">PSN324</strain>
    </source>
</reference>
<dbReference type="AlphaFoldDB" id="A0AAV9I256"/>
<dbReference type="PANTHER" id="PTHR33938:SF16">
    <property type="entry name" value="CARBOXYLIC ESTER HYDROLASE"/>
    <property type="match status" value="1"/>
</dbReference>
<keyword evidence="3" id="KW-0479">Metal-binding</keyword>
<keyword evidence="6" id="KW-0106">Calcium</keyword>
<dbReference type="InterPro" id="IPR011118">
    <property type="entry name" value="Tannase/feruloyl_esterase"/>
</dbReference>
<evidence type="ECO:0000256" key="6">
    <source>
        <dbReference type="ARBA" id="ARBA00022837"/>
    </source>
</evidence>
<evidence type="ECO:0000256" key="5">
    <source>
        <dbReference type="ARBA" id="ARBA00022801"/>
    </source>
</evidence>
<dbReference type="InterPro" id="IPR029058">
    <property type="entry name" value="AB_hydrolase_fold"/>
</dbReference>